<dbReference type="KEGG" id="dci:103506037"/>
<feature type="transmembrane region" description="Helical" evidence="7">
    <location>
        <begin position="23"/>
        <end position="44"/>
    </location>
</feature>
<dbReference type="InterPro" id="IPR013525">
    <property type="entry name" value="ABC2_TM"/>
</dbReference>
<evidence type="ECO:0000313" key="10">
    <source>
        <dbReference type="RefSeq" id="XP_026677000.1"/>
    </source>
</evidence>
<evidence type="ECO:0000256" key="4">
    <source>
        <dbReference type="ARBA" id="ARBA00022840"/>
    </source>
</evidence>
<feature type="transmembrane region" description="Helical" evidence="7">
    <location>
        <begin position="1391"/>
        <end position="1414"/>
    </location>
</feature>
<feature type="transmembrane region" description="Helical" evidence="7">
    <location>
        <begin position="767"/>
        <end position="786"/>
    </location>
</feature>
<evidence type="ECO:0000259" key="8">
    <source>
        <dbReference type="PROSITE" id="PS50893"/>
    </source>
</evidence>
<dbReference type="CDD" id="cd03263">
    <property type="entry name" value="ABC_subfamily_A"/>
    <property type="match status" value="2"/>
</dbReference>
<comment type="subcellular location">
    <subcellularLocation>
        <location evidence="1">Membrane</location>
        <topology evidence="1">Multi-pass membrane protein</topology>
    </subcellularLocation>
</comment>
<evidence type="ECO:0000256" key="6">
    <source>
        <dbReference type="ARBA" id="ARBA00023136"/>
    </source>
</evidence>
<dbReference type="SMART" id="SM00382">
    <property type="entry name" value="AAA"/>
    <property type="match status" value="2"/>
</dbReference>
<dbReference type="GeneID" id="103506037"/>
<dbReference type="InterPro" id="IPR003593">
    <property type="entry name" value="AAA+_ATPase"/>
</dbReference>
<feature type="transmembrane region" description="Helical" evidence="7">
    <location>
        <begin position="375"/>
        <end position="395"/>
    </location>
</feature>
<sequence>MGVTGRKLKVVTWKCLVMRRRHWLLTLFEILIPACLFGLVLYGMSVVDTSSSVVPPKSERPISAAELLKDANMANGKVKYCPRNDEAKTLMDKFSAALKASHSGYKIDFDGYDTELEMMKSFKNVTDDEKDGTSYFTPLLGIVFNELSVKDSKLSYTLRTKEYIQTASLFPDSLQPGPGTSYSMFPPSAGEVMVQNYNIFKHMDQFRDSLGLCPQHNLLFPYLSVIQHLIFFGMIKGLTKEESRRSGLDLLTLLNMVEKKNQPVSALSGGMKRKLQLAIALIGSPKVLMLDEPTSGMDPESRREMWDLLLSMREVSGIIALIGSPKVLMLDEPTSGMDPESRREMWDLLLSMRGVGMTWLKLFHSGGNANTYPMGVLFLNMLVSIFVMGILTWYVDNVRPGPYGLKKPYLFFLKVEYQPYLLFLKVEYKPYLLFLKVEYKPYLFFLTVEYKPYLFFLKVEYKPYYLLFLNVEYKPYLLFLKVEYQPYLFFLKVDYKPYFLFLKVDYKPYLLFLKVDYKPYFLFLKVEYKPYLFFLKVECKPYLFFLKKSYWMTTKSKSHQTATDHSNYTATLPPPPPNPNVGIRVCDVVSGIIALIGSPKVLMLDEPTSGMDPESRREMWDLLLSMREVSGIIALIGSLKVLMLDEPTSGMDPKSRREMWDLLLSMRGERTIIITTHFMEEADVLGDRIAIMDHGKIKCYGTTLFLKKIYASILQELQQMMGLPSWMIWYGFLFNSLVTALLSMLVVIVMLLTGVGGIHLFKYSDPSVLFVLLLLYVTSCILYCFLVSSIFLRTTPSLIVGMVLWCILLIIVPIHVTSNTRDSIRLLATYFPGYAMICGFKLLGNFEANGAGYQLTFLTSDDIRVSAILSSSRQFRNNKASIGAGYQLTFLTSDDIRVSAITDLIQSHVPDASLHNTQSSQITYTLPTQDTSPFPEIFFLQFFPKSYWMTTKSKSHQTATDHSNYTATFEPPPPNAKVGIRVRDLAKNFGNFVAVDNISIDFYEGQITALLGHNGAGKTTTMSILTGMFPPSAGEVMVQNYNIFKHMDQFRDSLGLCPQHNLLFPYLSVIQHLIFFGMIKGLTKEESRRSGLDLLTLLNMVEKKNQPVSALSGGMKRKLQLAIALIGSPKVLMLDEPTSGMDPESRREMWDLLLSMRGKWDLDLSYFIVLMLDEPTSGMDPESRREMWDLLLSMRVFLFALGLLTYFTRINMDPSENPRLTYTPTLYEDAIYYVQNNATQAANSLGAKIAKSYKAELPDTGSEQYLEYGPADNLTQTHTHTLHTKHTHPIHTTQANSRGAKIAKSYKAELPDTGSEQYLEYGPADNLTQKLLQLGTDNEQVYRTKVLAGASIGADKRSTLLFNSIPLHSAPISVNLHSTALLRALSNANTYPMGVLFLNMLVSIFVTGILTWYVDNVRPGPYGLKKPYLFFLKVEYQPYLLFLKVEYKPYLLFLKVEYKPYLLFLKVEYKPYLLFLKVEYKLHLLFLKVEYKPYLLFLKVLSKGRNELLKKGNWERKIFLPWFSLRRVGDLASKEKIESVDAKSKRSTLEHVPNGESNKEPLLHQKVQGIRLFRQRFWTLVTKRCIYFQRTWITGVLHGAVFLFALGLLTYFTRINMDPSENPRLTYTPTLYEDAIYYVQNNATQAANSLGAKIAKSYKAELPDTGSEQYLEYGPADNLTQKLLQLGTDNEQVYRTKVLAGASIGADKTSTLLFNSIPLHSAPISVNLHSTALLRALSGNPNAAITTTNHPINFDAVPICDGMPEAISVASIMSAAMWSLVLGLILPIWFAKFFSFPVVERVNNCKQLQLMTGTSWLTYWLALFSFDYGMILVTLLLGLGVVIVMDLLLTHLIAYPVELGVLFLVFLLFATAMLLFTYSYSLIVQGPESLGYYFVLNVVFDNWLISMPPLPSMYPLVYPCVLRPLAIFIGDGIRLPISEETNLPIFIVQNLKKTFFYIKRKLVVLPKPGSFKAVRGVSFAVSPGECFGLLGVNGAGKTTTFRMLTGDTVCTDGTATLFGYSLSDKKKYLSGIGYCPQFNGINEHLTAQEMLECFSALRGIPGVKSGPIIDYWIDLLGLTEYRHRVSGRYSGGNKRKLSTAMALIGDPPLVFLDEPTSGVDPISRHRLWAVLSQIQKTGQSIVLTSHSMDECEALCNRLTIMVRGEMQCLGNITYLKQRYGQGFTLMIKLREGDLDQLKERIRTEFKGRVEIKDEHKGLIHYQILDTTFSWSVLFAKMEAVKTSMDIVEDYSLSDTTLEQVFIAFAKGRGQRHPDNTTITEL</sequence>
<dbReference type="InterPro" id="IPR017871">
    <property type="entry name" value="ABC_transporter-like_CS"/>
</dbReference>
<evidence type="ECO:0000256" key="7">
    <source>
        <dbReference type="SAM" id="Phobius"/>
    </source>
</evidence>
<dbReference type="GO" id="GO:0016020">
    <property type="term" value="C:membrane"/>
    <property type="evidence" value="ECO:0007669"/>
    <property type="project" value="UniProtKB-SubCell"/>
</dbReference>
<dbReference type="GO" id="GO:0140359">
    <property type="term" value="F:ABC-type transporter activity"/>
    <property type="evidence" value="ECO:0007669"/>
    <property type="project" value="InterPro"/>
</dbReference>
<name>A0A3Q0IRM8_DIACI</name>
<dbReference type="PANTHER" id="PTHR19229:SF250">
    <property type="entry name" value="ABC TRANSPORTER DOMAIN-CONTAINING PROTEIN-RELATED"/>
    <property type="match status" value="1"/>
</dbReference>
<dbReference type="PANTHER" id="PTHR19229">
    <property type="entry name" value="ATP-BINDING CASSETTE TRANSPORTER SUBFAMILY A ABCA"/>
    <property type="match status" value="1"/>
</dbReference>
<dbReference type="Pfam" id="PF12698">
    <property type="entry name" value="ABC2_membrane_3"/>
    <property type="match status" value="1"/>
</dbReference>
<dbReference type="InterPro" id="IPR026082">
    <property type="entry name" value="ABCA"/>
</dbReference>
<feature type="transmembrane region" description="Helical" evidence="7">
    <location>
        <begin position="1890"/>
        <end position="1910"/>
    </location>
</feature>
<protein>
    <submittedName>
        <fullName evidence="10">Uncharacterized protein LOC103506037</fullName>
    </submittedName>
</protein>
<dbReference type="FunFam" id="3.40.50.300:FF:002470">
    <property type="entry name" value="ABC transporter, putative"/>
    <property type="match status" value="1"/>
</dbReference>
<feature type="domain" description="ABC transporter" evidence="8">
    <location>
        <begin position="1958"/>
        <end position="2188"/>
    </location>
</feature>
<accession>A0A3Q0IRM8</accession>
<reference evidence="10" key="1">
    <citation type="submission" date="2025-08" db="UniProtKB">
        <authorList>
            <consortium name="RefSeq"/>
        </authorList>
    </citation>
    <scope>IDENTIFICATION</scope>
</reference>
<feature type="transmembrane region" description="Helical" evidence="7">
    <location>
        <begin position="728"/>
        <end position="761"/>
    </location>
</feature>
<keyword evidence="5 7" id="KW-1133">Transmembrane helix</keyword>
<keyword evidence="4" id="KW-0067">ATP-binding</keyword>
<dbReference type="GO" id="GO:0005319">
    <property type="term" value="F:lipid transporter activity"/>
    <property type="evidence" value="ECO:0007669"/>
    <property type="project" value="TreeGrafter"/>
</dbReference>
<dbReference type="Pfam" id="PF00005">
    <property type="entry name" value="ABC_tran"/>
    <property type="match status" value="3"/>
</dbReference>
<feature type="transmembrane region" description="Helical" evidence="7">
    <location>
        <begin position="1859"/>
        <end position="1878"/>
    </location>
</feature>
<evidence type="ECO:0000256" key="2">
    <source>
        <dbReference type="ARBA" id="ARBA00022692"/>
    </source>
</evidence>
<evidence type="ECO:0000256" key="3">
    <source>
        <dbReference type="ARBA" id="ARBA00022741"/>
    </source>
</evidence>
<evidence type="ECO:0000256" key="5">
    <source>
        <dbReference type="ARBA" id="ARBA00022989"/>
    </source>
</evidence>
<proteinExistence type="predicted"/>
<feature type="domain" description="ABC transporter" evidence="8">
    <location>
        <begin position="980"/>
        <end position="1226"/>
    </location>
</feature>
<feature type="domain" description="ABC transporter" evidence="8">
    <location>
        <begin position="120"/>
        <end position="378"/>
    </location>
</feature>
<feature type="transmembrane region" description="Helical" evidence="7">
    <location>
        <begin position="1592"/>
        <end position="1612"/>
    </location>
</feature>
<keyword evidence="3" id="KW-0547">Nucleotide-binding</keyword>
<dbReference type="PaxDb" id="121845-A0A3Q0IRM8"/>
<dbReference type="Pfam" id="PF23321">
    <property type="entry name" value="R1_ABCA1"/>
    <property type="match status" value="1"/>
</dbReference>
<feature type="transmembrane region" description="Helical" evidence="7">
    <location>
        <begin position="798"/>
        <end position="816"/>
    </location>
</feature>
<gene>
    <name evidence="10" type="primary">LOC103506037</name>
</gene>
<evidence type="ECO:0000313" key="9">
    <source>
        <dbReference type="Proteomes" id="UP000079169"/>
    </source>
</evidence>
<dbReference type="InterPro" id="IPR056264">
    <property type="entry name" value="R2_ABCA1-4-like"/>
</dbReference>
<feature type="transmembrane region" description="Helical" evidence="7">
    <location>
        <begin position="1776"/>
        <end position="1799"/>
    </location>
</feature>
<dbReference type="PROSITE" id="PS00211">
    <property type="entry name" value="ABC_TRANSPORTER_1"/>
    <property type="match status" value="2"/>
</dbReference>
<dbReference type="InterPro" id="IPR003439">
    <property type="entry name" value="ABC_transporter-like_ATP-bd"/>
</dbReference>
<dbReference type="GO" id="GO:0005524">
    <property type="term" value="F:ATP binding"/>
    <property type="evidence" value="ECO:0007669"/>
    <property type="project" value="UniProtKB-KW"/>
</dbReference>
<keyword evidence="9" id="KW-1185">Reference proteome</keyword>
<dbReference type="STRING" id="121845.A0A3Q0IRM8"/>
<dbReference type="Gene3D" id="3.40.50.300">
    <property type="entry name" value="P-loop containing nucleotide triphosphate hydrolases"/>
    <property type="match status" value="6"/>
</dbReference>
<keyword evidence="2 7" id="KW-0812">Transmembrane</keyword>
<dbReference type="InterPro" id="IPR027417">
    <property type="entry name" value="P-loop_NTPase"/>
</dbReference>
<organism evidence="9 10">
    <name type="scientific">Diaphorina citri</name>
    <name type="common">Asian citrus psyllid</name>
    <dbReference type="NCBI Taxonomy" id="121845"/>
    <lineage>
        <taxon>Eukaryota</taxon>
        <taxon>Metazoa</taxon>
        <taxon>Ecdysozoa</taxon>
        <taxon>Arthropoda</taxon>
        <taxon>Hexapoda</taxon>
        <taxon>Insecta</taxon>
        <taxon>Pterygota</taxon>
        <taxon>Neoptera</taxon>
        <taxon>Paraneoptera</taxon>
        <taxon>Hemiptera</taxon>
        <taxon>Sternorrhyncha</taxon>
        <taxon>Psylloidea</taxon>
        <taxon>Psyllidae</taxon>
        <taxon>Diaphorininae</taxon>
        <taxon>Diaphorina</taxon>
    </lineage>
</organism>
<feature type="transmembrane region" description="Helical" evidence="7">
    <location>
        <begin position="1820"/>
        <end position="1853"/>
    </location>
</feature>
<dbReference type="GO" id="GO:0016887">
    <property type="term" value="F:ATP hydrolysis activity"/>
    <property type="evidence" value="ECO:0007669"/>
    <property type="project" value="InterPro"/>
</dbReference>
<keyword evidence="6 7" id="KW-0472">Membrane</keyword>
<dbReference type="RefSeq" id="XP_026677000.1">
    <property type="nucleotide sequence ID" value="XM_026821199.1"/>
</dbReference>
<evidence type="ECO:0000256" key="1">
    <source>
        <dbReference type="ARBA" id="ARBA00004141"/>
    </source>
</evidence>
<dbReference type="PROSITE" id="PS50893">
    <property type="entry name" value="ABC_TRANSPORTER_2"/>
    <property type="match status" value="3"/>
</dbReference>
<dbReference type="SUPFAM" id="SSF52540">
    <property type="entry name" value="P-loop containing nucleoside triphosphate hydrolases"/>
    <property type="match status" value="6"/>
</dbReference>
<dbReference type="Proteomes" id="UP000079169">
    <property type="component" value="Unplaced"/>
</dbReference>